<dbReference type="PANTHER" id="PTHR10562">
    <property type="entry name" value="SMALL UBIQUITIN-RELATED MODIFIER"/>
    <property type="match status" value="1"/>
</dbReference>
<evidence type="ECO:0008006" key="3">
    <source>
        <dbReference type="Google" id="ProtNLM"/>
    </source>
</evidence>
<dbReference type="Gramene" id="TraesMAC3D03G01799140.1">
    <property type="protein sequence ID" value="TraesMAC3D03G01799140.1.CDS1"/>
    <property type="gene ID" value="TraesMAC3D03G01799140"/>
</dbReference>
<evidence type="ECO:0000313" key="1">
    <source>
        <dbReference type="EnsemblPlants" id="TraesCS3D02G021500.1.cds1"/>
    </source>
</evidence>
<dbReference type="Proteomes" id="UP000019116">
    <property type="component" value="Chromosome 3D"/>
</dbReference>
<dbReference type="SMR" id="A0A3B6GL06"/>
<dbReference type="Gramene" id="TraesLAC3D03G01742370.1">
    <property type="protein sequence ID" value="TraesLAC3D03G01742370.1.CDS1"/>
    <property type="gene ID" value="TraesLAC3D03G01742370"/>
</dbReference>
<dbReference type="SUPFAM" id="SSF54236">
    <property type="entry name" value="Ubiquitin-like"/>
    <property type="match status" value="2"/>
</dbReference>
<dbReference type="Gramene" id="TraesPARA_EIv1.0_1054810.1">
    <property type="protein sequence ID" value="TraesPARA_EIv1.0_1054810.1.CDS1"/>
    <property type="gene ID" value="TraesPARA_EIv1.0_1054810"/>
</dbReference>
<accession>A0A3B6GL06</accession>
<dbReference type="OMA" id="MSVPWEQ"/>
<protein>
    <recommendedName>
        <fullName evidence="3">Rad60/SUMO-like domain-containing protein</fullName>
    </recommendedName>
</protein>
<dbReference type="GO" id="GO:0031386">
    <property type="term" value="F:protein tag activity"/>
    <property type="evidence" value="ECO:0000318"/>
    <property type="project" value="GO_Central"/>
</dbReference>
<dbReference type="GeneID" id="123073671"/>
<dbReference type="Gramene" id="TraesSTA3D03G01803450.1">
    <property type="protein sequence ID" value="TraesSTA3D03G01803450.1.CDS1"/>
    <property type="gene ID" value="TraesSTA3D03G01803450"/>
</dbReference>
<dbReference type="Gramene" id="TraesCLE_scaffold_059102_01G000300.1">
    <property type="protein sequence ID" value="TraesCLE_scaffold_059102_01G000300.1"/>
    <property type="gene ID" value="TraesCLE_scaffold_059102_01G000300"/>
</dbReference>
<dbReference type="GO" id="GO:0005634">
    <property type="term" value="C:nucleus"/>
    <property type="evidence" value="ECO:0000318"/>
    <property type="project" value="GO_Central"/>
</dbReference>
<dbReference type="Gramene" id="TraesCS3D03G0037500.1">
    <property type="protein sequence ID" value="TraesCS3D03G0037500.1.CDS1"/>
    <property type="gene ID" value="TraesCS3D03G0037500"/>
</dbReference>
<dbReference type="GO" id="GO:0044389">
    <property type="term" value="F:ubiquitin-like protein ligase binding"/>
    <property type="evidence" value="ECO:0000318"/>
    <property type="project" value="GO_Central"/>
</dbReference>
<dbReference type="STRING" id="4565.A0A3B6GL06"/>
<evidence type="ECO:0000313" key="2">
    <source>
        <dbReference type="Proteomes" id="UP000019116"/>
    </source>
</evidence>
<dbReference type="Gramene" id="TraesCS3D02G021500.1">
    <property type="protein sequence ID" value="TraesCS3D02G021500.1.cds1"/>
    <property type="gene ID" value="TraesCS3D02G021500"/>
</dbReference>
<gene>
    <name evidence="1" type="primary">LOC123073671</name>
</gene>
<dbReference type="AlphaFoldDB" id="A0A3B6GL06"/>
<dbReference type="Gramene" id="TraesJAG3D03G01808850.1">
    <property type="protein sequence ID" value="TraesJAG3D03G01808850.1.CDS1"/>
    <property type="gene ID" value="TraesJAG3D03G01808850"/>
</dbReference>
<dbReference type="Gramene" id="TraesCAD_scaffold_054882_01G000200.1">
    <property type="protein sequence ID" value="TraesCAD_scaffold_054882_01G000200.1"/>
    <property type="gene ID" value="TraesCAD_scaffold_054882_01G000200"/>
</dbReference>
<dbReference type="Gramene" id="TraesROB_scaffold_054754_01G000500.1">
    <property type="protein sequence ID" value="TraesROB_scaffold_054754_01G000500.1"/>
    <property type="gene ID" value="TraesROB_scaffold_054754_01G000500"/>
</dbReference>
<keyword evidence="2" id="KW-1185">Reference proteome</keyword>
<dbReference type="Gramene" id="TraesWEE_scaffold_050892_01G000200.1">
    <property type="protein sequence ID" value="TraesWEE_scaffold_050892_01G000200.1"/>
    <property type="gene ID" value="TraesWEE_scaffold_050892_01G000200"/>
</dbReference>
<reference evidence="1" key="1">
    <citation type="submission" date="2018-08" db="EMBL/GenBank/DDBJ databases">
        <authorList>
            <person name="Rossello M."/>
        </authorList>
    </citation>
    <scope>NUCLEOTIDE SEQUENCE [LARGE SCALE GENOMIC DNA]</scope>
    <source>
        <strain evidence="1">cv. Chinese Spring</strain>
    </source>
</reference>
<dbReference type="InterPro" id="IPR029071">
    <property type="entry name" value="Ubiquitin-like_domsf"/>
</dbReference>
<name>A0A3B6GL06_WHEAT</name>
<dbReference type="Gramene" id="TraesRN3D0100041800.1">
    <property type="protein sequence ID" value="TraesRN3D0100041800.1"/>
    <property type="gene ID" value="TraesRN3D0100041800"/>
</dbReference>
<sequence length="174" mass="19633">MSVPWEQRSFSESKSPYGQLVTLVVKDEAGRRLTRTMRKTDNLQVLVDFYYNTMAPVVERGSGVFEYRGTQIVFPRQQVPVEFDMKDGDVVDFVPVVKPHTLVTPVLKERYEESRSFACTVRRTDQLKGLMSFYLRTALKAGAVFELDGGRLVGDETPADLQLEDGAIIHVSPA</sequence>
<dbReference type="Gramene" id="TraesLDM3D03G01798980.1">
    <property type="protein sequence ID" value="TraesLDM3D03G01798980.1.CDS1"/>
    <property type="gene ID" value="TraesLDM3D03G01798980"/>
</dbReference>
<dbReference type="Gramene" id="TraesNOR3D03G01827310.1">
    <property type="protein sequence ID" value="TraesNOR3D03G01827310.1.CDS1"/>
    <property type="gene ID" value="TraesNOR3D03G01827310"/>
</dbReference>
<dbReference type="Gene3D" id="3.10.20.90">
    <property type="entry name" value="Phosphatidylinositol 3-kinase Catalytic Subunit, Chain A, domain 1"/>
    <property type="match status" value="2"/>
</dbReference>
<dbReference type="EnsemblPlants" id="TraesCS3D02G021500.1">
    <property type="protein sequence ID" value="TraesCS3D02G021500.1.cds1"/>
    <property type="gene ID" value="TraesCS3D02G021500"/>
</dbReference>
<dbReference type="OrthoDB" id="442921at2759"/>
<proteinExistence type="predicted"/>
<dbReference type="Gramene" id="TraesARI3D03G01832490.1">
    <property type="protein sequence ID" value="TraesARI3D03G01832490.1.CDS1"/>
    <property type="gene ID" value="TraesARI3D03G01832490"/>
</dbReference>
<organism evidence="1">
    <name type="scientific">Triticum aestivum</name>
    <name type="common">Wheat</name>
    <dbReference type="NCBI Taxonomy" id="4565"/>
    <lineage>
        <taxon>Eukaryota</taxon>
        <taxon>Viridiplantae</taxon>
        <taxon>Streptophyta</taxon>
        <taxon>Embryophyta</taxon>
        <taxon>Tracheophyta</taxon>
        <taxon>Spermatophyta</taxon>
        <taxon>Magnoliopsida</taxon>
        <taxon>Liliopsida</taxon>
        <taxon>Poales</taxon>
        <taxon>Poaceae</taxon>
        <taxon>BOP clade</taxon>
        <taxon>Pooideae</taxon>
        <taxon>Triticodae</taxon>
        <taxon>Triticeae</taxon>
        <taxon>Triticinae</taxon>
        <taxon>Triticum</taxon>
    </lineage>
</organism>
<dbReference type="RefSeq" id="XP_044352666.1">
    <property type="nucleotide sequence ID" value="XM_044496731.1"/>
</dbReference>
<reference evidence="1" key="2">
    <citation type="submission" date="2018-10" db="UniProtKB">
        <authorList>
            <consortium name="EnsemblPlants"/>
        </authorList>
    </citation>
    <scope>IDENTIFICATION</scope>
</reference>
<dbReference type="GO" id="GO:0016925">
    <property type="term" value="P:protein sumoylation"/>
    <property type="evidence" value="ECO:0000318"/>
    <property type="project" value="GO_Central"/>
</dbReference>